<dbReference type="Proteomes" id="UP000573603">
    <property type="component" value="Unassembled WGS sequence"/>
</dbReference>
<reference evidence="1 2" key="1">
    <citation type="journal article" date="2020" name="BMC Genomics">
        <title>Correction to: Identification and distribution of gene clusters required for synthesis of sphingolipid metabolism inhibitors in diverse species of the filamentous fungus Fusarium.</title>
        <authorList>
            <person name="Kim H.S."/>
            <person name="Lohmar J.M."/>
            <person name="Busman M."/>
            <person name="Brown D.W."/>
            <person name="Naumann T.A."/>
            <person name="Divon H.H."/>
            <person name="Lysoe E."/>
            <person name="Uhlig S."/>
            <person name="Proctor R.H."/>
        </authorList>
    </citation>
    <scope>NUCLEOTIDE SEQUENCE [LARGE SCALE GENOMIC DNA]</scope>
    <source>
        <strain evidence="1 2">NRRL 25214</strain>
    </source>
</reference>
<dbReference type="Gene3D" id="3.30.460.40">
    <property type="match status" value="1"/>
</dbReference>
<proteinExistence type="predicted"/>
<accession>A0A8H5E6L5</accession>
<evidence type="ECO:0000313" key="2">
    <source>
        <dbReference type="Proteomes" id="UP000573603"/>
    </source>
</evidence>
<comment type="caution">
    <text evidence="1">The sequence shown here is derived from an EMBL/GenBank/DDBJ whole genome shotgun (WGS) entry which is preliminary data.</text>
</comment>
<keyword evidence="2" id="KW-1185">Reference proteome</keyword>
<organism evidence="1 2">
    <name type="scientific">Fusarium anthophilum</name>
    <dbReference type="NCBI Taxonomy" id="48485"/>
    <lineage>
        <taxon>Eukaryota</taxon>
        <taxon>Fungi</taxon>
        <taxon>Dikarya</taxon>
        <taxon>Ascomycota</taxon>
        <taxon>Pezizomycotina</taxon>
        <taxon>Sordariomycetes</taxon>
        <taxon>Hypocreomycetidae</taxon>
        <taxon>Hypocreales</taxon>
        <taxon>Nectriaceae</taxon>
        <taxon>Fusarium</taxon>
        <taxon>Fusarium fujikuroi species complex</taxon>
    </lineage>
</organism>
<gene>
    <name evidence="1" type="ORF">FANTH_5747</name>
</gene>
<sequence length="475" mass="54243">MAPRLFLKISPSQQHSFVSKQYMEYVTDDRVLKVLSEFKESKITLVEWETPLLQRLGYPLASKADLLFLIPDEQIEAARHIVEANGLQDNERPPSYMAEHARKGFRYVFGESSHKFILVPISWTGIQEKELVPVDSATLPCPLWTVPIPALCATYLRILMRADIQTMVRAMANADLSGIIAYSMFDMSYEGDYMPTPEDLEHLDAAEKGRMAERDALEMENALSSIRRWQFTEETEWARDIMLQSFVISPTSMPPLLVKMQEAAQAFSRILTEQGIEHAFIGGFALNVLGSGRETLDVDVVVAVDDAKPNELRPHLVQLLRDADQRFIISDLKLFFVPDHDQWDLRVPLETLARGTLGLPRRFLVLRPGDRSIPILHPSVLILTKMKRSCQYIGSTRPQSVVKFSSDVRDIVYLLQWLQDHGMKIDFINYDAVSPERLYDSVRKMRAHWSSKGEITTVQMLDDVLEESDKATIMN</sequence>
<protein>
    <submittedName>
        <fullName evidence="1">Uncharacterized protein</fullName>
    </submittedName>
</protein>
<dbReference type="EMBL" id="JABEVY010000126">
    <property type="protein sequence ID" value="KAF5248677.1"/>
    <property type="molecule type" value="Genomic_DNA"/>
</dbReference>
<name>A0A8H5E6L5_9HYPO</name>
<dbReference type="SUPFAM" id="SSF81301">
    <property type="entry name" value="Nucleotidyltransferase"/>
    <property type="match status" value="1"/>
</dbReference>
<evidence type="ECO:0000313" key="1">
    <source>
        <dbReference type="EMBL" id="KAF5248677.1"/>
    </source>
</evidence>
<dbReference type="AlphaFoldDB" id="A0A8H5E6L5"/>
<dbReference type="InterPro" id="IPR043519">
    <property type="entry name" value="NT_sf"/>
</dbReference>